<comment type="caution">
    <text evidence="2">The sequence shown here is derived from an EMBL/GenBank/DDBJ whole genome shotgun (WGS) entry which is preliminary data.</text>
</comment>
<protein>
    <recommendedName>
        <fullName evidence="1">Arginyl tRNA synthetase N-terminal domain-containing protein</fullName>
    </recommendedName>
</protein>
<reference evidence="2 3" key="1">
    <citation type="submission" date="2017-03" db="EMBL/GenBank/DDBJ databases">
        <title>Genome analysis of Rhizobial strains effectives or ineffectives for nitrogen fixation isolated from bean seeds.</title>
        <authorList>
            <person name="Peralta H."/>
            <person name="Aguilar-Vera A."/>
            <person name="Mora Y."/>
            <person name="Vargas-Lagunas C."/>
            <person name="Girard L."/>
            <person name="Mora J."/>
        </authorList>
    </citation>
    <scope>NUCLEOTIDE SEQUENCE [LARGE SCALE GENOMIC DNA]</scope>
    <source>
        <strain evidence="2 3">CCGM3</strain>
    </source>
</reference>
<dbReference type="InterPro" id="IPR036695">
    <property type="entry name" value="Arg-tRNA-synth_N_sf"/>
</dbReference>
<dbReference type="AlphaFoldDB" id="A0A370KHI0"/>
<proteinExistence type="predicted"/>
<dbReference type="Gene3D" id="3.30.1360.70">
    <property type="entry name" value="Arginyl tRNA synthetase N-terminal domain"/>
    <property type="match status" value="1"/>
</dbReference>
<feature type="domain" description="Arginyl tRNA synthetase N-terminal" evidence="1">
    <location>
        <begin position="1"/>
        <end position="69"/>
    </location>
</feature>
<dbReference type="GO" id="GO:0005737">
    <property type="term" value="C:cytoplasm"/>
    <property type="evidence" value="ECO:0007669"/>
    <property type="project" value="InterPro"/>
</dbReference>
<sequence length="88" mass="9392">MKLTARAAPSIVCSATPEFGDLQCNDMIRLAKSAGRDPRVLAAEVAEVAQNALFEDVSVAGPGSVDFRLTNATPWRQAPSLLIRRSPP</sequence>
<gene>
    <name evidence="2" type="ORF">B5K06_27325</name>
</gene>
<dbReference type="Pfam" id="PF03485">
    <property type="entry name" value="Arg_tRNA_synt_N"/>
    <property type="match status" value="1"/>
</dbReference>
<dbReference type="OrthoDB" id="9803211at2"/>
<dbReference type="GO" id="GO:0006420">
    <property type="term" value="P:arginyl-tRNA aminoacylation"/>
    <property type="evidence" value="ECO:0007669"/>
    <property type="project" value="InterPro"/>
</dbReference>
<evidence type="ECO:0000313" key="3">
    <source>
        <dbReference type="Proteomes" id="UP000254939"/>
    </source>
</evidence>
<dbReference type="GO" id="GO:0005524">
    <property type="term" value="F:ATP binding"/>
    <property type="evidence" value="ECO:0007669"/>
    <property type="project" value="InterPro"/>
</dbReference>
<dbReference type="Proteomes" id="UP000254939">
    <property type="component" value="Unassembled WGS sequence"/>
</dbReference>
<dbReference type="SUPFAM" id="SSF55190">
    <property type="entry name" value="Arginyl-tRNA synthetase (ArgRS), N-terminal 'additional' domain"/>
    <property type="match status" value="1"/>
</dbReference>
<dbReference type="GO" id="GO:0004814">
    <property type="term" value="F:arginine-tRNA ligase activity"/>
    <property type="evidence" value="ECO:0007669"/>
    <property type="project" value="InterPro"/>
</dbReference>
<accession>A0A370KHI0</accession>
<dbReference type="InterPro" id="IPR005148">
    <property type="entry name" value="Arg-tRNA-synth_N"/>
</dbReference>
<organism evidence="2 3">
    <name type="scientific">Rhizobium grahamii</name>
    <dbReference type="NCBI Taxonomy" id="1120045"/>
    <lineage>
        <taxon>Bacteria</taxon>
        <taxon>Pseudomonadati</taxon>
        <taxon>Pseudomonadota</taxon>
        <taxon>Alphaproteobacteria</taxon>
        <taxon>Hyphomicrobiales</taxon>
        <taxon>Rhizobiaceae</taxon>
        <taxon>Rhizobium/Agrobacterium group</taxon>
        <taxon>Rhizobium</taxon>
    </lineage>
</organism>
<dbReference type="SMART" id="SM01016">
    <property type="entry name" value="Arg_tRNA_synt_N"/>
    <property type="match status" value="1"/>
</dbReference>
<dbReference type="RefSeq" id="WP_114715251.1">
    <property type="nucleotide sequence ID" value="NZ_KZ857268.1"/>
</dbReference>
<dbReference type="EMBL" id="NAAC01000039">
    <property type="protein sequence ID" value="RDJ04294.1"/>
    <property type="molecule type" value="Genomic_DNA"/>
</dbReference>
<evidence type="ECO:0000313" key="2">
    <source>
        <dbReference type="EMBL" id="RDJ04294.1"/>
    </source>
</evidence>
<evidence type="ECO:0000259" key="1">
    <source>
        <dbReference type="SMART" id="SM01016"/>
    </source>
</evidence>
<name>A0A370KHI0_9HYPH</name>